<dbReference type="PROSITE" id="PS51186">
    <property type="entry name" value="GNAT"/>
    <property type="match status" value="1"/>
</dbReference>
<name>A0A4R5A3Q4_9ACTN</name>
<keyword evidence="2" id="KW-0808">Transferase</keyword>
<comment type="caution">
    <text evidence="2">The sequence shown here is derived from an EMBL/GenBank/DDBJ whole genome shotgun (WGS) entry which is preliminary data.</text>
</comment>
<dbReference type="Pfam" id="PF13302">
    <property type="entry name" value="Acetyltransf_3"/>
    <property type="match status" value="1"/>
</dbReference>
<evidence type="ECO:0000313" key="3">
    <source>
        <dbReference type="Proteomes" id="UP000295217"/>
    </source>
</evidence>
<gene>
    <name evidence="2" type="ORF">E1262_22190</name>
</gene>
<dbReference type="InterPro" id="IPR016181">
    <property type="entry name" value="Acyl_CoA_acyltransferase"/>
</dbReference>
<dbReference type="OrthoDB" id="9132139at2"/>
<feature type="domain" description="N-acetyltransferase" evidence="1">
    <location>
        <begin position="13"/>
        <end position="180"/>
    </location>
</feature>
<accession>A0A4R5A3Q4</accession>
<organism evidence="2 3">
    <name type="scientific">Jiangella aurantiaca</name>
    <dbReference type="NCBI Taxonomy" id="2530373"/>
    <lineage>
        <taxon>Bacteria</taxon>
        <taxon>Bacillati</taxon>
        <taxon>Actinomycetota</taxon>
        <taxon>Actinomycetes</taxon>
        <taxon>Jiangellales</taxon>
        <taxon>Jiangellaceae</taxon>
        <taxon>Jiangella</taxon>
    </lineage>
</organism>
<evidence type="ECO:0000313" key="2">
    <source>
        <dbReference type="EMBL" id="TDD66461.1"/>
    </source>
</evidence>
<dbReference type="AlphaFoldDB" id="A0A4R5A3Q4"/>
<dbReference type="SUPFAM" id="SSF55729">
    <property type="entry name" value="Acyl-CoA N-acyltransferases (Nat)"/>
    <property type="match status" value="1"/>
</dbReference>
<dbReference type="PANTHER" id="PTHR43792">
    <property type="entry name" value="GNAT FAMILY, PUTATIVE (AFU_ORTHOLOGUE AFUA_3G00765)-RELATED-RELATED"/>
    <property type="match status" value="1"/>
</dbReference>
<dbReference type="InterPro" id="IPR051531">
    <property type="entry name" value="N-acetyltransferase"/>
</dbReference>
<reference evidence="2 3" key="1">
    <citation type="submission" date="2019-02" db="EMBL/GenBank/DDBJ databases">
        <title>Draft genome sequences of novel Actinobacteria.</title>
        <authorList>
            <person name="Sahin N."/>
            <person name="Ay H."/>
            <person name="Saygin H."/>
        </authorList>
    </citation>
    <scope>NUCLEOTIDE SEQUENCE [LARGE SCALE GENOMIC DNA]</scope>
    <source>
        <strain evidence="2 3">8K307</strain>
    </source>
</reference>
<keyword evidence="3" id="KW-1185">Reference proteome</keyword>
<dbReference type="EMBL" id="SMLB01000039">
    <property type="protein sequence ID" value="TDD66461.1"/>
    <property type="molecule type" value="Genomic_DNA"/>
</dbReference>
<dbReference type="RefSeq" id="WP_132105689.1">
    <property type="nucleotide sequence ID" value="NZ_SMLB01000039.1"/>
</dbReference>
<dbReference type="PANTHER" id="PTHR43792:SF1">
    <property type="entry name" value="N-ACETYLTRANSFERASE DOMAIN-CONTAINING PROTEIN"/>
    <property type="match status" value="1"/>
</dbReference>
<dbReference type="Proteomes" id="UP000295217">
    <property type="component" value="Unassembled WGS sequence"/>
</dbReference>
<protein>
    <submittedName>
        <fullName evidence="2">N-acetyltransferase</fullName>
    </submittedName>
</protein>
<dbReference type="InterPro" id="IPR000182">
    <property type="entry name" value="GNAT_dom"/>
</dbReference>
<evidence type="ECO:0000259" key="1">
    <source>
        <dbReference type="PROSITE" id="PS51186"/>
    </source>
</evidence>
<dbReference type="Gene3D" id="3.40.630.30">
    <property type="match status" value="1"/>
</dbReference>
<sequence length="189" mass="21318">MPDLPLPLTTGRLTLRHYLETDLDDIHRLHSHPDVARYMYWEPWSRGRALEGLGKRMQQTTPAHEGDTLDLAVVRTADGMFLGEVHLHYASETHQRAEIGFAFHPDHHGQGYAREAATELLRLAFETLGFRRIIGRCDAANAASAGLMEWLGMRREAHLVENELVKGVLASEYDYAMLASEWAARAASE</sequence>
<dbReference type="GO" id="GO:0016747">
    <property type="term" value="F:acyltransferase activity, transferring groups other than amino-acyl groups"/>
    <property type="evidence" value="ECO:0007669"/>
    <property type="project" value="InterPro"/>
</dbReference>
<proteinExistence type="predicted"/>